<protein>
    <submittedName>
        <fullName evidence="2">Uncharacterized protein</fullName>
    </submittedName>
</protein>
<evidence type="ECO:0000313" key="2">
    <source>
        <dbReference type="EMBL" id="MPD04778.1"/>
    </source>
</evidence>
<sequence length="125" mass="13740">MTSHCHSRTALLARTAAGKLASQETDRARAALPRLRSAPHSSIFASPDGVRRKHTSPSLTRCIGERKGSSLGINSSSPAACRAYSTGRTWQALQHCIRYNGPRCTCSHSNKQRYRREEQPGVPPR</sequence>
<proteinExistence type="predicted"/>
<evidence type="ECO:0000313" key="3">
    <source>
        <dbReference type="Proteomes" id="UP000324222"/>
    </source>
</evidence>
<feature type="compositionally biased region" description="Low complexity" evidence="1">
    <location>
        <begin position="30"/>
        <end position="39"/>
    </location>
</feature>
<name>A0A5B7KHP2_PORTR</name>
<dbReference type="Proteomes" id="UP000324222">
    <property type="component" value="Unassembled WGS sequence"/>
</dbReference>
<evidence type="ECO:0000256" key="1">
    <source>
        <dbReference type="SAM" id="MobiDB-lite"/>
    </source>
</evidence>
<feature type="region of interest" description="Disordered" evidence="1">
    <location>
        <begin position="16"/>
        <end position="67"/>
    </location>
</feature>
<dbReference type="EMBL" id="VSRR010142739">
    <property type="protein sequence ID" value="MPD04778.1"/>
    <property type="molecule type" value="Genomic_DNA"/>
</dbReference>
<organism evidence="2 3">
    <name type="scientific">Portunus trituberculatus</name>
    <name type="common">Swimming crab</name>
    <name type="synonym">Neptunus trituberculatus</name>
    <dbReference type="NCBI Taxonomy" id="210409"/>
    <lineage>
        <taxon>Eukaryota</taxon>
        <taxon>Metazoa</taxon>
        <taxon>Ecdysozoa</taxon>
        <taxon>Arthropoda</taxon>
        <taxon>Crustacea</taxon>
        <taxon>Multicrustacea</taxon>
        <taxon>Malacostraca</taxon>
        <taxon>Eumalacostraca</taxon>
        <taxon>Eucarida</taxon>
        <taxon>Decapoda</taxon>
        <taxon>Pleocyemata</taxon>
        <taxon>Brachyura</taxon>
        <taxon>Eubrachyura</taxon>
        <taxon>Portunoidea</taxon>
        <taxon>Portunidae</taxon>
        <taxon>Portuninae</taxon>
        <taxon>Portunus</taxon>
    </lineage>
</organism>
<accession>A0A5B7KHP2</accession>
<reference evidence="2 3" key="1">
    <citation type="submission" date="2019-05" db="EMBL/GenBank/DDBJ databases">
        <title>Another draft genome of Portunus trituberculatus and its Hox gene families provides insights of decapod evolution.</title>
        <authorList>
            <person name="Jeong J.-H."/>
            <person name="Song I."/>
            <person name="Kim S."/>
            <person name="Choi T."/>
            <person name="Kim D."/>
            <person name="Ryu S."/>
            <person name="Kim W."/>
        </authorList>
    </citation>
    <scope>NUCLEOTIDE SEQUENCE [LARGE SCALE GENOMIC DNA]</scope>
    <source>
        <tissue evidence="2">Muscle</tissue>
    </source>
</reference>
<dbReference type="AlphaFoldDB" id="A0A5B7KHP2"/>
<gene>
    <name evidence="2" type="ORF">E2C01_100485</name>
</gene>
<comment type="caution">
    <text evidence="2">The sequence shown here is derived from an EMBL/GenBank/DDBJ whole genome shotgun (WGS) entry which is preliminary data.</text>
</comment>
<keyword evidence="3" id="KW-1185">Reference proteome</keyword>